<comment type="similarity">
    <text evidence="1 4">Belongs to the RNase T2 family.</text>
</comment>
<dbReference type="InterPro" id="IPR001568">
    <property type="entry name" value="RNase_T2-like"/>
</dbReference>
<dbReference type="InterPro" id="IPR036430">
    <property type="entry name" value="RNase_T2-like_sf"/>
</dbReference>
<keyword evidence="2" id="KW-1015">Disulfide bond</keyword>
<dbReference type="GO" id="GO:0005576">
    <property type="term" value="C:extracellular region"/>
    <property type="evidence" value="ECO:0007669"/>
    <property type="project" value="TreeGrafter"/>
</dbReference>
<dbReference type="GO" id="GO:0003723">
    <property type="term" value="F:RNA binding"/>
    <property type="evidence" value="ECO:0007669"/>
    <property type="project" value="InterPro"/>
</dbReference>
<dbReference type="InterPro" id="IPR033697">
    <property type="entry name" value="Ribonuclease_T2_eukaryotic"/>
</dbReference>
<dbReference type="Pfam" id="PF00445">
    <property type="entry name" value="Ribonuclease_T2"/>
    <property type="match status" value="1"/>
</dbReference>
<dbReference type="InterPro" id="IPR033130">
    <property type="entry name" value="RNase_T2_His_AS_2"/>
</dbReference>
<keyword evidence="5" id="KW-0812">Transmembrane</keyword>
<evidence type="ECO:0000256" key="1">
    <source>
        <dbReference type="ARBA" id="ARBA00007469"/>
    </source>
</evidence>
<keyword evidence="5" id="KW-1133">Transmembrane helix</keyword>
<comment type="caution">
    <text evidence="6">The sequence shown here is derived from an EMBL/GenBank/DDBJ whole genome shotgun (WGS) entry which is preliminary data.</text>
</comment>
<evidence type="ECO:0000256" key="2">
    <source>
        <dbReference type="ARBA" id="ARBA00023157"/>
    </source>
</evidence>
<feature type="transmembrane region" description="Helical" evidence="5">
    <location>
        <begin position="20"/>
        <end position="41"/>
    </location>
</feature>
<dbReference type="AlphaFoldDB" id="A0A2P6NBW8"/>
<evidence type="ECO:0000313" key="6">
    <source>
        <dbReference type="EMBL" id="PRP81440.1"/>
    </source>
</evidence>
<evidence type="ECO:0000256" key="5">
    <source>
        <dbReference type="SAM" id="Phobius"/>
    </source>
</evidence>
<organism evidence="6 7">
    <name type="scientific">Planoprotostelium fungivorum</name>
    <dbReference type="NCBI Taxonomy" id="1890364"/>
    <lineage>
        <taxon>Eukaryota</taxon>
        <taxon>Amoebozoa</taxon>
        <taxon>Evosea</taxon>
        <taxon>Variosea</taxon>
        <taxon>Cavosteliida</taxon>
        <taxon>Cavosteliaceae</taxon>
        <taxon>Planoprotostelium</taxon>
    </lineage>
</organism>
<evidence type="ECO:0000256" key="4">
    <source>
        <dbReference type="RuleBase" id="RU004328"/>
    </source>
</evidence>
<dbReference type="Proteomes" id="UP000241769">
    <property type="component" value="Unassembled WGS sequence"/>
</dbReference>
<accession>A0A2P6NBW8</accession>
<proteinExistence type="inferred from homology"/>
<feature type="active site" evidence="3">
    <location>
        <position position="214"/>
    </location>
</feature>
<sequence>MEWRFYFFHERNRPVSAPGLSFLTIVCVTAGEPVVGFRWSIMLHYRGELVFDYPLDAQFSNSGIRFAAGSSCSCQTLIIPSHFFRSGFPTMLSFRILLVILLITLAVSFRHKTKHSVSENPTAVSDRTHSWDYLLYVARWAGTVSEGKRLPSYIDSWTLHGIWPQRLDGSWPSFCSRDEFNKTVILDLYMELETAWYDYRGDGYQFWKHEWDKHGTCAETDPLIGNERGFFQTAINLHKQMAVKKMLTSKGIVPSDTQQYQTADIKRDIKSLFGVNAVLGCSKSHMGNSINDLLFCFDNTLKLMECPSNAKQGKPYKHRSGSFDLHRQLVSYMETILLFPESASPASSVMLMNLDISYNNGLCGGIYIKDDIDLIHFDNVTGVYNAASTYGGEQLGASE</sequence>
<feature type="active site" evidence="3">
    <location>
        <position position="160"/>
    </location>
</feature>
<gene>
    <name evidence="6" type="ORF">PROFUN_10970</name>
</gene>
<dbReference type="SUPFAM" id="SSF55895">
    <property type="entry name" value="Ribonuclease Rh-like"/>
    <property type="match status" value="1"/>
</dbReference>
<dbReference type="InParanoid" id="A0A2P6NBW8"/>
<dbReference type="OrthoDB" id="435754at2759"/>
<dbReference type="PANTHER" id="PTHR11240">
    <property type="entry name" value="RIBONUCLEASE T2"/>
    <property type="match status" value="1"/>
</dbReference>
<feature type="active site" evidence="3">
    <location>
        <position position="210"/>
    </location>
</feature>
<dbReference type="CDD" id="cd01061">
    <property type="entry name" value="RNase_T2_euk"/>
    <property type="match status" value="1"/>
</dbReference>
<keyword evidence="7" id="KW-1185">Reference proteome</keyword>
<name>A0A2P6NBW8_9EUKA</name>
<feature type="transmembrane region" description="Helical" evidence="5">
    <location>
        <begin position="92"/>
        <end position="109"/>
    </location>
</feature>
<dbReference type="PANTHER" id="PTHR11240:SF22">
    <property type="entry name" value="RIBONUCLEASE T2"/>
    <property type="match status" value="1"/>
</dbReference>
<dbReference type="STRING" id="1890364.A0A2P6NBW8"/>
<evidence type="ECO:0000256" key="3">
    <source>
        <dbReference type="PIRSR" id="PIRSR633697-1"/>
    </source>
</evidence>
<reference evidence="6 7" key="1">
    <citation type="journal article" date="2018" name="Genome Biol. Evol.">
        <title>Multiple Roots of Fruiting Body Formation in Amoebozoa.</title>
        <authorList>
            <person name="Hillmann F."/>
            <person name="Forbes G."/>
            <person name="Novohradska S."/>
            <person name="Ferling I."/>
            <person name="Riege K."/>
            <person name="Groth M."/>
            <person name="Westermann M."/>
            <person name="Marz M."/>
            <person name="Spaller T."/>
            <person name="Winckler T."/>
            <person name="Schaap P."/>
            <person name="Glockner G."/>
        </authorList>
    </citation>
    <scope>NUCLEOTIDE SEQUENCE [LARGE SCALE GENOMIC DNA]</scope>
    <source>
        <strain evidence="6 7">Jena</strain>
    </source>
</reference>
<keyword evidence="5" id="KW-0472">Membrane</keyword>
<dbReference type="EMBL" id="MDYQ01000125">
    <property type="protein sequence ID" value="PRP81440.1"/>
    <property type="molecule type" value="Genomic_DNA"/>
</dbReference>
<dbReference type="Gene3D" id="3.90.730.10">
    <property type="entry name" value="Ribonuclease T2-like"/>
    <property type="match status" value="1"/>
</dbReference>
<protein>
    <submittedName>
        <fullName evidence="6">Uncharacterized protein</fullName>
    </submittedName>
</protein>
<dbReference type="PROSITE" id="PS00531">
    <property type="entry name" value="RNASE_T2_2"/>
    <property type="match status" value="1"/>
</dbReference>
<dbReference type="GO" id="GO:0006401">
    <property type="term" value="P:RNA catabolic process"/>
    <property type="evidence" value="ECO:0007669"/>
    <property type="project" value="TreeGrafter"/>
</dbReference>
<evidence type="ECO:0000313" key="7">
    <source>
        <dbReference type="Proteomes" id="UP000241769"/>
    </source>
</evidence>
<dbReference type="FunCoup" id="A0A2P6NBW8">
    <property type="interactions" value="6"/>
</dbReference>
<dbReference type="GO" id="GO:0033897">
    <property type="term" value="F:ribonuclease T2 activity"/>
    <property type="evidence" value="ECO:0007669"/>
    <property type="project" value="InterPro"/>
</dbReference>